<keyword evidence="3 5" id="KW-1133">Transmembrane helix</keyword>
<feature type="transmembrane region" description="Helical" evidence="5">
    <location>
        <begin position="163"/>
        <end position="183"/>
    </location>
</feature>
<dbReference type="AlphaFoldDB" id="A0A956RQZ3"/>
<name>A0A956RQZ3_UNCEI</name>
<feature type="transmembrane region" description="Helical" evidence="5">
    <location>
        <begin position="76"/>
        <end position="96"/>
    </location>
</feature>
<reference evidence="7" key="1">
    <citation type="submission" date="2020-04" db="EMBL/GenBank/DDBJ databases">
        <authorList>
            <person name="Zhang T."/>
        </authorList>
    </citation>
    <scope>NUCLEOTIDE SEQUENCE</scope>
    <source>
        <strain evidence="7">HKST-UBA01</strain>
    </source>
</reference>
<evidence type="ECO:0000256" key="5">
    <source>
        <dbReference type="HAMAP-Rule" id="MF_00902"/>
    </source>
</evidence>
<dbReference type="Proteomes" id="UP000697710">
    <property type="component" value="Unassembled WGS sequence"/>
</dbReference>
<comment type="caution">
    <text evidence="7">The sequence shown here is derived from an EMBL/GenBank/DDBJ whole genome shotgun (WGS) entry which is preliminary data.</text>
</comment>
<dbReference type="PANTHER" id="PTHR30371:SF0">
    <property type="entry name" value="SEC-INDEPENDENT PROTEIN TRANSLOCASE PROTEIN TATC, CHLOROPLASTIC-RELATED"/>
    <property type="match status" value="1"/>
</dbReference>
<evidence type="ECO:0000313" key="8">
    <source>
        <dbReference type="Proteomes" id="UP000697710"/>
    </source>
</evidence>
<dbReference type="GO" id="GO:0043953">
    <property type="term" value="P:protein transport by the Tat complex"/>
    <property type="evidence" value="ECO:0007669"/>
    <property type="project" value="UniProtKB-UniRule"/>
</dbReference>
<sequence length="292" mass="31536">MGILSKITGRSDREMPFLEHLEELRRVILGSLGAIVVCAIAVYAFSGTVIDWMVVQHVGSAQFIRPMEAFMARVKISLLLGLLIGLPFVMFQIWSFVVPGLLQHERRIVMPMVVFSTVLFLSGVAFSYFVLTPMMVKLLTGFSTTHVVANITVDYLLDFIIKLAMACGILFQLPLVVALLTIINLVTPRFLWSKWRHAIVIILIVAAVATPGDGPSQLILAAPIVVLYFLSILLSLFLSRGRKKDRALGEGAAAESTPAGEAATPPALRAGGGVAPPAARQGEETRDPGGTA</sequence>
<keyword evidence="5" id="KW-0813">Transport</keyword>
<dbReference type="PRINTS" id="PR01840">
    <property type="entry name" value="TATCFAMILY"/>
</dbReference>
<evidence type="ECO:0000256" key="6">
    <source>
        <dbReference type="SAM" id="MobiDB-lite"/>
    </source>
</evidence>
<feature type="transmembrane region" description="Helical" evidence="5">
    <location>
        <begin position="108"/>
        <end position="131"/>
    </location>
</feature>
<gene>
    <name evidence="5 7" type="primary">tatC</name>
    <name evidence="7" type="ORF">KC729_10330</name>
</gene>
<dbReference type="NCBIfam" id="TIGR00945">
    <property type="entry name" value="tatC"/>
    <property type="match status" value="1"/>
</dbReference>
<keyword evidence="5" id="KW-0653">Protein transport</keyword>
<protein>
    <recommendedName>
        <fullName evidence="5">Sec-independent protein translocase protein TatC</fullName>
    </recommendedName>
</protein>
<dbReference type="EMBL" id="JAGQHR010000294">
    <property type="protein sequence ID" value="MCA9728069.1"/>
    <property type="molecule type" value="Genomic_DNA"/>
</dbReference>
<dbReference type="GO" id="GO:0033281">
    <property type="term" value="C:TAT protein transport complex"/>
    <property type="evidence" value="ECO:0007669"/>
    <property type="project" value="UniProtKB-UniRule"/>
</dbReference>
<dbReference type="PANTHER" id="PTHR30371">
    <property type="entry name" value="SEC-INDEPENDENT PROTEIN TRANSLOCASE PROTEIN TATC"/>
    <property type="match status" value="1"/>
</dbReference>
<evidence type="ECO:0000256" key="1">
    <source>
        <dbReference type="ARBA" id="ARBA00004141"/>
    </source>
</evidence>
<comment type="subunit">
    <text evidence="5">Forms a complex with TatA.</text>
</comment>
<feature type="region of interest" description="Disordered" evidence="6">
    <location>
        <begin position="249"/>
        <end position="292"/>
    </location>
</feature>
<comment type="function">
    <text evidence="5">Part of the twin-arginine translocation (Tat) system that transports large folded proteins containing a characteristic twin-arginine motif in their signal peptide across membranes.</text>
</comment>
<comment type="subcellular location">
    <subcellularLocation>
        <location evidence="5">Cell membrane</location>
        <topology evidence="5">Multi-pass membrane protein</topology>
    </subcellularLocation>
    <subcellularLocation>
        <location evidence="1">Membrane</location>
        <topology evidence="1">Multi-pass membrane protein</topology>
    </subcellularLocation>
</comment>
<keyword evidence="5" id="KW-1003">Cell membrane</keyword>
<evidence type="ECO:0000256" key="3">
    <source>
        <dbReference type="ARBA" id="ARBA00022989"/>
    </source>
</evidence>
<organism evidence="7 8">
    <name type="scientific">Eiseniibacteriota bacterium</name>
    <dbReference type="NCBI Taxonomy" id="2212470"/>
    <lineage>
        <taxon>Bacteria</taxon>
        <taxon>Candidatus Eiseniibacteriota</taxon>
    </lineage>
</organism>
<feature type="transmembrane region" description="Helical" evidence="5">
    <location>
        <begin position="27"/>
        <end position="55"/>
    </location>
</feature>
<keyword evidence="2 5" id="KW-0812">Transmembrane</keyword>
<reference evidence="7" key="2">
    <citation type="journal article" date="2021" name="Microbiome">
        <title>Successional dynamics and alternative stable states in a saline activated sludge microbial community over 9 years.</title>
        <authorList>
            <person name="Wang Y."/>
            <person name="Ye J."/>
            <person name="Ju F."/>
            <person name="Liu L."/>
            <person name="Boyd J.A."/>
            <person name="Deng Y."/>
            <person name="Parks D.H."/>
            <person name="Jiang X."/>
            <person name="Yin X."/>
            <person name="Woodcroft B.J."/>
            <person name="Tyson G.W."/>
            <person name="Hugenholtz P."/>
            <person name="Polz M.F."/>
            <person name="Zhang T."/>
        </authorList>
    </citation>
    <scope>NUCLEOTIDE SEQUENCE</scope>
    <source>
        <strain evidence="7">HKST-UBA01</strain>
    </source>
</reference>
<dbReference type="HAMAP" id="MF_00902">
    <property type="entry name" value="TatC"/>
    <property type="match status" value="1"/>
</dbReference>
<dbReference type="InterPro" id="IPR002033">
    <property type="entry name" value="TatC"/>
</dbReference>
<evidence type="ECO:0000313" key="7">
    <source>
        <dbReference type="EMBL" id="MCA9728069.1"/>
    </source>
</evidence>
<feature type="compositionally biased region" description="Low complexity" evidence="6">
    <location>
        <begin position="249"/>
        <end position="280"/>
    </location>
</feature>
<feature type="transmembrane region" description="Helical" evidence="5">
    <location>
        <begin position="195"/>
        <end position="212"/>
    </location>
</feature>
<dbReference type="GO" id="GO:0009977">
    <property type="term" value="F:proton motive force dependent protein transmembrane transporter activity"/>
    <property type="evidence" value="ECO:0007669"/>
    <property type="project" value="TreeGrafter"/>
</dbReference>
<accession>A0A956RQZ3</accession>
<evidence type="ECO:0000256" key="2">
    <source>
        <dbReference type="ARBA" id="ARBA00022692"/>
    </source>
</evidence>
<evidence type="ECO:0000256" key="4">
    <source>
        <dbReference type="ARBA" id="ARBA00023136"/>
    </source>
</evidence>
<feature type="compositionally biased region" description="Basic and acidic residues" evidence="6">
    <location>
        <begin position="281"/>
        <end position="292"/>
    </location>
</feature>
<keyword evidence="5" id="KW-0811">Translocation</keyword>
<proteinExistence type="inferred from homology"/>
<dbReference type="GO" id="GO:0065002">
    <property type="term" value="P:intracellular protein transmembrane transport"/>
    <property type="evidence" value="ECO:0007669"/>
    <property type="project" value="TreeGrafter"/>
</dbReference>
<keyword evidence="4 5" id="KW-0472">Membrane</keyword>
<feature type="transmembrane region" description="Helical" evidence="5">
    <location>
        <begin position="218"/>
        <end position="238"/>
    </location>
</feature>
<comment type="similarity">
    <text evidence="5">Belongs to the TatC family.</text>
</comment>
<dbReference type="Pfam" id="PF00902">
    <property type="entry name" value="TatC"/>
    <property type="match status" value="1"/>
</dbReference>